<gene>
    <name evidence="2" type="ORF">IPOD504_LOCUS11670</name>
</gene>
<evidence type="ECO:0000313" key="3">
    <source>
        <dbReference type="Proteomes" id="UP000837857"/>
    </source>
</evidence>
<feature type="non-terminal residue" evidence="2">
    <location>
        <position position="1"/>
    </location>
</feature>
<proteinExistence type="predicted"/>
<dbReference type="Proteomes" id="UP000837857">
    <property type="component" value="Chromosome 29"/>
</dbReference>
<sequence>MMSNIEGVEGAVVARGGGGREGACAGRGGARRGAAGEGAHARGGRPRCHARCLTRRPTPAAAATLAPAILSCHSSTYWLLLRLDKPAVAQPYAVPDLPPEPPSANPELCVCLSCSVLSTGLAGSTSSGRIRGGSGIRRPAHHSARQCCVCQCVTCKWPLRQSPLMLQMSLMLDWFSERPRVHVSSGARRMRAPSFTASHGGHFLVGVDNTNIARISPSLLLRTLVSPQLRVKTSKFSSCILS</sequence>
<dbReference type="EMBL" id="OW152841">
    <property type="protein sequence ID" value="CAH2062066.1"/>
    <property type="molecule type" value="Genomic_DNA"/>
</dbReference>
<evidence type="ECO:0000256" key="1">
    <source>
        <dbReference type="SAM" id="MobiDB-lite"/>
    </source>
</evidence>
<accession>A0ABN8IMX6</accession>
<reference evidence="2" key="1">
    <citation type="submission" date="2022-03" db="EMBL/GenBank/DDBJ databases">
        <authorList>
            <person name="Martin H S."/>
        </authorList>
    </citation>
    <scope>NUCLEOTIDE SEQUENCE</scope>
</reference>
<name>A0ABN8IMX6_9NEOP</name>
<feature type="region of interest" description="Disordered" evidence="1">
    <location>
        <begin position="24"/>
        <end position="45"/>
    </location>
</feature>
<keyword evidence="3" id="KW-1185">Reference proteome</keyword>
<evidence type="ECO:0000313" key="2">
    <source>
        <dbReference type="EMBL" id="CAH2062066.1"/>
    </source>
</evidence>
<protein>
    <submittedName>
        <fullName evidence="2">Uncharacterized protein</fullName>
    </submittedName>
</protein>
<organism evidence="2 3">
    <name type="scientific">Iphiclides podalirius</name>
    <name type="common">scarce swallowtail</name>
    <dbReference type="NCBI Taxonomy" id="110791"/>
    <lineage>
        <taxon>Eukaryota</taxon>
        <taxon>Metazoa</taxon>
        <taxon>Ecdysozoa</taxon>
        <taxon>Arthropoda</taxon>
        <taxon>Hexapoda</taxon>
        <taxon>Insecta</taxon>
        <taxon>Pterygota</taxon>
        <taxon>Neoptera</taxon>
        <taxon>Endopterygota</taxon>
        <taxon>Lepidoptera</taxon>
        <taxon>Glossata</taxon>
        <taxon>Ditrysia</taxon>
        <taxon>Papilionoidea</taxon>
        <taxon>Papilionidae</taxon>
        <taxon>Papilioninae</taxon>
        <taxon>Iphiclides</taxon>
    </lineage>
</organism>